<proteinExistence type="predicted"/>
<evidence type="ECO:0000313" key="2">
    <source>
        <dbReference type="EMBL" id="KAG5183045.1"/>
    </source>
</evidence>
<dbReference type="AlphaFoldDB" id="A0A835YX60"/>
<accession>A0A835YX60</accession>
<dbReference type="Proteomes" id="UP000664859">
    <property type="component" value="Unassembled WGS sequence"/>
</dbReference>
<reference evidence="2" key="1">
    <citation type="submission" date="2021-02" db="EMBL/GenBank/DDBJ databases">
        <title>First Annotated Genome of the Yellow-green Alga Tribonema minus.</title>
        <authorList>
            <person name="Mahan K.M."/>
        </authorList>
    </citation>
    <scope>NUCLEOTIDE SEQUENCE</scope>
    <source>
        <strain evidence="2">UTEX B ZZ1240</strain>
    </source>
</reference>
<keyword evidence="3" id="KW-1185">Reference proteome</keyword>
<feature type="region of interest" description="Disordered" evidence="1">
    <location>
        <begin position="55"/>
        <end position="105"/>
    </location>
</feature>
<evidence type="ECO:0000313" key="3">
    <source>
        <dbReference type="Proteomes" id="UP000664859"/>
    </source>
</evidence>
<name>A0A835YX60_9STRA</name>
<feature type="compositionally biased region" description="Low complexity" evidence="1">
    <location>
        <begin position="152"/>
        <end position="163"/>
    </location>
</feature>
<sequence>MFGRKPTPRIPAPVVAASALCLLGVISGSPASALAMGIALGAVLAVNVHIPQGAKNSTQARREANSGKSGAASARPRAKSTVDGPGKQKPPKASTAYTSTRGAAARKPIGSALVDEPPPPPLPPLTGDSLTAFEAMLFKPPNARLAPVLSASLSSDTPSSSSLAGDDGDRKSRFYEETYTLSAIKPREAMGLETARALARM</sequence>
<feature type="region of interest" description="Disordered" evidence="1">
    <location>
        <begin position="152"/>
        <end position="172"/>
    </location>
</feature>
<protein>
    <submittedName>
        <fullName evidence="2">Uncharacterized protein</fullName>
    </submittedName>
</protein>
<comment type="caution">
    <text evidence="2">The sequence shown here is derived from an EMBL/GenBank/DDBJ whole genome shotgun (WGS) entry which is preliminary data.</text>
</comment>
<organism evidence="2 3">
    <name type="scientific">Tribonema minus</name>
    <dbReference type="NCBI Taxonomy" id="303371"/>
    <lineage>
        <taxon>Eukaryota</taxon>
        <taxon>Sar</taxon>
        <taxon>Stramenopiles</taxon>
        <taxon>Ochrophyta</taxon>
        <taxon>PX clade</taxon>
        <taxon>Xanthophyceae</taxon>
        <taxon>Tribonematales</taxon>
        <taxon>Tribonemataceae</taxon>
        <taxon>Tribonema</taxon>
    </lineage>
</organism>
<gene>
    <name evidence="2" type="ORF">JKP88DRAFT_273016</name>
</gene>
<evidence type="ECO:0000256" key="1">
    <source>
        <dbReference type="SAM" id="MobiDB-lite"/>
    </source>
</evidence>
<dbReference type="EMBL" id="JAFCMP010000223">
    <property type="protein sequence ID" value="KAG5183045.1"/>
    <property type="molecule type" value="Genomic_DNA"/>
</dbReference>